<dbReference type="AlphaFoldDB" id="A0A0A1UN82"/>
<comment type="caution">
    <text evidence="6">The sequence shown here is derived from an EMBL/GenBank/DDBJ whole genome shotgun (WGS) entry which is preliminary data.</text>
</comment>
<evidence type="ECO:0000256" key="2">
    <source>
        <dbReference type="ARBA" id="ARBA00022723"/>
    </source>
</evidence>
<evidence type="ECO:0000256" key="1">
    <source>
        <dbReference type="ARBA" id="ARBA00004123"/>
    </source>
</evidence>
<evidence type="ECO:0000256" key="3">
    <source>
        <dbReference type="ARBA" id="ARBA00023015"/>
    </source>
</evidence>
<sequence>ASRPNGSNAEGLQVRTLTKRIHDWHSALPSRLSFGASNLELAAFSGKVGSFLTMHLLCHHALIQLNRYHLSVGKLSAEYRSSQLQECLDSARNIIDVMGCLDRLLRIRPTILSTPSPAMAIAVITAMDVLTLSGSPSVITDVIDCMRIAKAAVNSSANIWEHAQTAQMALDQRLQKLYIIRGRGSRESSANDFCVTNFASDGTKPDHGQILRRLDQTYPIGMDVVYCSQ</sequence>
<dbReference type="InterPro" id="IPR050815">
    <property type="entry name" value="TF_fung"/>
</dbReference>
<reference evidence="6 7" key="1">
    <citation type="submission" date="2014-02" db="EMBL/GenBank/DDBJ databases">
        <title>The genome sequence of the entomopathogenic fungus Metarhizium robertsii ARSEF 2575.</title>
        <authorList>
            <person name="Giuliano Garisto Donzelli B."/>
            <person name="Roe B.A."/>
            <person name="Macmil S.L."/>
            <person name="Krasnoff S.B."/>
            <person name="Gibson D.M."/>
        </authorList>
    </citation>
    <scope>NUCLEOTIDE SEQUENCE [LARGE SCALE GENOMIC DNA]</scope>
    <source>
        <strain evidence="6 7">ARSEF 2575</strain>
    </source>
</reference>
<dbReference type="HOGENOM" id="CLU_1212290_0_0_1"/>
<feature type="non-terminal residue" evidence="6">
    <location>
        <position position="1"/>
    </location>
</feature>
<comment type="subcellular location">
    <subcellularLocation>
        <location evidence="1">Nucleus</location>
    </subcellularLocation>
</comment>
<dbReference type="GO" id="GO:0000981">
    <property type="term" value="F:DNA-binding transcription factor activity, RNA polymerase II-specific"/>
    <property type="evidence" value="ECO:0007669"/>
    <property type="project" value="InterPro"/>
</dbReference>
<keyword evidence="5" id="KW-0539">Nucleus</keyword>
<dbReference type="eggNOG" id="ENOG502QU1D">
    <property type="taxonomic scope" value="Eukaryota"/>
</dbReference>
<keyword evidence="4" id="KW-0804">Transcription</keyword>
<gene>
    <name evidence="6" type="ORF">X797_010922</name>
</gene>
<evidence type="ECO:0000256" key="4">
    <source>
        <dbReference type="ARBA" id="ARBA00023163"/>
    </source>
</evidence>
<protein>
    <submittedName>
        <fullName evidence="6">Zn(2)-Cys(6) zinc finger domain protein</fullName>
    </submittedName>
</protein>
<dbReference type="EMBL" id="JELW01000057">
    <property type="protein sequence ID" value="EXU96029.1"/>
    <property type="molecule type" value="Genomic_DNA"/>
</dbReference>
<dbReference type="PANTHER" id="PTHR47338">
    <property type="entry name" value="ZN(II)2CYS6 TRANSCRIPTION FACTOR (EUROFUNG)-RELATED"/>
    <property type="match status" value="1"/>
</dbReference>
<keyword evidence="2" id="KW-0479">Metal-binding</keyword>
<proteinExistence type="predicted"/>
<dbReference type="PANTHER" id="PTHR47338:SF11">
    <property type="entry name" value="ZN(II)2CYS6 TRANSCRIPTION FACTOR (EUROFUNG)"/>
    <property type="match status" value="1"/>
</dbReference>
<evidence type="ECO:0000256" key="5">
    <source>
        <dbReference type="ARBA" id="ARBA00023242"/>
    </source>
</evidence>
<dbReference type="GO" id="GO:0046872">
    <property type="term" value="F:metal ion binding"/>
    <property type="evidence" value="ECO:0007669"/>
    <property type="project" value="UniProtKB-KW"/>
</dbReference>
<dbReference type="Proteomes" id="UP000030151">
    <property type="component" value="Unassembled WGS sequence"/>
</dbReference>
<keyword evidence="3" id="KW-0805">Transcription regulation</keyword>
<dbReference type="GO" id="GO:0005634">
    <property type="term" value="C:nucleus"/>
    <property type="evidence" value="ECO:0007669"/>
    <property type="project" value="UniProtKB-SubCell"/>
</dbReference>
<accession>A0A0A1UN82</accession>
<name>A0A0A1UN82_9HYPO</name>
<organism evidence="6 7">
    <name type="scientific">Metarhizium robertsii</name>
    <dbReference type="NCBI Taxonomy" id="568076"/>
    <lineage>
        <taxon>Eukaryota</taxon>
        <taxon>Fungi</taxon>
        <taxon>Dikarya</taxon>
        <taxon>Ascomycota</taxon>
        <taxon>Pezizomycotina</taxon>
        <taxon>Sordariomycetes</taxon>
        <taxon>Hypocreomycetidae</taxon>
        <taxon>Hypocreales</taxon>
        <taxon>Clavicipitaceae</taxon>
        <taxon>Metarhizium</taxon>
    </lineage>
</organism>
<evidence type="ECO:0000313" key="6">
    <source>
        <dbReference type="EMBL" id="EXU96029.1"/>
    </source>
</evidence>
<evidence type="ECO:0000313" key="7">
    <source>
        <dbReference type="Proteomes" id="UP000030151"/>
    </source>
</evidence>
<dbReference type="CDD" id="cd12148">
    <property type="entry name" value="fungal_TF_MHR"/>
    <property type="match status" value="1"/>
</dbReference>